<evidence type="ECO:0000259" key="4">
    <source>
        <dbReference type="Pfam" id="PF25137"/>
    </source>
</evidence>
<protein>
    <submittedName>
        <fullName evidence="5">Uncharacterized protein</fullName>
    </submittedName>
</protein>
<accession>A0A381Q8A3</accession>
<dbReference type="EMBL" id="UINC01001205">
    <property type="protein sequence ID" value="SUZ74277.1"/>
    <property type="molecule type" value="Genomic_DNA"/>
</dbReference>
<dbReference type="PANTHER" id="PTHR11496:SF102">
    <property type="entry name" value="ALCOHOL DEHYDROGENASE 4"/>
    <property type="match status" value="1"/>
</dbReference>
<keyword evidence="2" id="KW-0560">Oxidoreductase</keyword>
<dbReference type="AlphaFoldDB" id="A0A381Q8A3"/>
<dbReference type="InterPro" id="IPR056798">
    <property type="entry name" value="ADH_Fe_C"/>
</dbReference>
<dbReference type="Gene3D" id="1.20.1090.10">
    <property type="entry name" value="Dehydroquinate synthase-like - alpha domain"/>
    <property type="match status" value="1"/>
</dbReference>
<gene>
    <name evidence="5" type="ORF">METZ01_LOCUS27131</name>
</gene>
<evidence type="ECO:0000256" key="1">
    <source>
        <dbReference type="ARBA" id="ARBA00007358"/>
    </source>
</evidence>
<comment type="similarity">
    <text evidence="1">Belongs to the iron-containing alcohol dehydrogenase family.</text>
</comment>
<sequence>VTTESFRFVGYPVRVHAGPDAIGKLSEEVDRLKAQRVLVVCGQSIAEKTDLIDRVRDVLGDRVAGVFSGGKTGSPVTSVMEGVAAAREADADGIVAVGGGSAVVTARGITILLAEKGTAQELCTQYPEGKSPVSPRLMAPKVPIFNVVTTATTAVTRAGTALIDPESGHRLELFDPKTRPAAVIWDEQALLTAPSWLCLSATVGCFTGTAAALQQTALNPLAESDLLEALRLLLENLPLVNSQPDDPAVRIKLCSAAFLYNRATDAGAGGSALGVVTALAHSLDTRYPECGHGDAYTILTAPGMRFNAEANIAGQARFAQAMGVRKDGMNDGEAAAAGADGIEALFKSLGLSTRLSDLGVPEDGIDQIAEDAMTDFGLHRNVRKIQSLDDLKGILATVK</sequence>
<dbReference type="GO" id="GO:0046872">
    <property type="term" value="F:metal ion binding"/>
    <property type="evidence" value="ECO:0007669"/>
    <property type="project" value="InterPro"/>
</dbReference>
<feature type="domain" description="Fe-containing alcohol dehydrogenase-like C-terminal" evidence="4">
    <location>
        <begin position="214"/>
        <end position="387"/>
    </location>
</feature>
<dbReference type="PANTHER" id="PTHR11496">
    <property type="entry name" value="ALCOHOL DEHYDROGENASE"/>
    <property type="match status" value="1"/>
</dbReference>
<dbReference type="Gene3D" id="3.40.50.1970">
    <property type="match status" value="1"/>
</dbReference>
<dbReference type="CDD" id="cd14866">
    <property type="entry name" value="Fe-ADH-like"/>
    <property type="match status" value="1"/>
</dbReference>
<dbReference type="GO" id="GO:0004022">
    <property type="term" value="F:alcohol dehydrogenase (NAD+) activity"/>
    <property type="evidence" value="ECO:0007669"/>
    <property type="project" value="TreeGrafter"/>
</dbReference>
<dbReference type="InterPro" id="IPR001670">
    <property type="entry name" value="ADH_Fe/GldA"/>
</dbReference>
<dbReference type="Pfam" id="PF00465">
    <property type="entry name" value="Fe-ADH"/>
    <property type="match status" value="1"/>
</dbReference>
<reference evidence="5" key="1">
    <citation type="submission" date="2018-05" db="EMBL/GenBank/DDBJ databases">
        <authorList>
            <person name="Lanie J.A."/>
            <person name="Ng W.-L."/>
            <person name="Kazmierczak K.M."/>
            <person name="Andrzejewski T.M."/>
            <person name="Davidsen T.M."/>
            <person name="Wayne K.J."/>
            <person name="Tettelin H."/>
            <person name="Glass J.I."/>
            <person name="Rusch D."/>
            <person name="Podicherti R."/>
            <person name="Tsui H.-C.T."/>
            <person name="Winkler M.E."/>
        </authorList>
    </citation>
    <scope>NUCLEOTIDE SEQUENCE</scope>
</reference>
<proteinExistence type="inferred from homology"/>
<dbReference type="Pfam" id="PF25137">
    <property type="entry name" value="ADH_Fe_C"/>
    <property type="match status" value="1"/>
</dbReference>
<dbReference type="InterPro" id="IPR039697">
    <property type="entry name" value="Alcohol_dehydrogenase_Fe"/>
</dbReference>
<evidence type="ECO:0000259" key="3">
    <source>
        <dbReference type="Pfam" id="PF00465"/>
    </source>
</evidence>
<dbReference type="SUPFAM" id="SSF56796">
    <property type="entry name" value="Dehydroquinate synthase-like"/>
    <property type="match status" value="1"/>
</dbReference>
<evidence type="ECO:0000256" key="2">
    <source>
        <dbReference type="ARBA" id="ARBA00023002"/>
    </source>
</evidence>
<organism evidence="5">
    <name type="scientific">marine metagenome</name>
    <dbReference type="NCBI Taxonomy" id="408172"/>
    <lineage>
        <taxon>unclassified sequences</taxon>
        <taxon>metagenomes</taxon>
        <taxon>ecological metagenomes</taxon>
    </lineage>
</organism>
<feature type="non-terminal residue" evidence="5">
    <location>
        <position position="1"/>
    </location>
</feature>
<feature type="domain" description="Alcohol dehydrogenase iron-type/glycerol dehydrogenase GldA" evidence="3">
    <location>
        <begin position="12"/>
        <end position="186"/>
    </location>
</feature>
<evidence type="ECO:0000313" key="5">
    <source>
        <dbReference type="EMBL" id="SUZ74277.1"/>
    </source>
</evidence>
<name>A0A381Q8A3_9ZZZZ</name>